<dbReference type="EMBL" id="CAUOFW020006491">
    <property type="protein sequence ID" value="CAK9174912.1"/>
    <property type="molecule type" value="Genomic_DNA"/>
</dbReference>
<evidence type="ECO:0000256" key="2">
    <source>
        <dbReference type="ARBA" id="ARBA00023125"/>
    </source>
</evidence>
<keyword evidence="2" id="KW-0238">DNA-binding</keyword>
<dbReference type="InterPro" id="IPR003441">
    <property type="entry name" value="NAC-dom"/>
</dbReference>
<protein>
    <recommendedName>
        <fullName evidence="5">NAC domain-containing protein</fullName>
    </recommendedName>
</protein>
<comment type="caution">
    <text evidence="6">The sequence shown here is derived from an EMBL/GenBank/DDBJ whole genome shotgun (WGS) entry which is preliminary data.</text>
</comment>
<organism evidence="6 7">
    <name type="scientific">Ilex paraguariensis</name>
    <name type="common">yerba mate</name>
    <dbReference type="NCBI Taxonomy" id="185542"/>
    <lineage>
        <taxon>Eukaryota</taxon>
        <taxon>Viridiplantae</taxon>
        <taxon>Streptophyta</taxon>
        <taxon>Embryophyta</taxon>
        <taxon>Tracheophyta</taxon>
        <taxon>Spermatophyta</taxon>
        <taxon>Magnoliopsida</taxon>
        <taxon>eudicotyledons</taxon>
        <taxon>Gunneridae</taxon>
        <taxon>Pentapetalae</taxon>
        <taxon>asterids</taxon>
        <taxon>campanulids</taxon>
        <taxon>Aquifoliales</taxon>
        <taxon>Aquifoliaceae</taxon>
        <taxon>Ilex</taxon>
    </lineage>
</organism>
<evidence type="ECO:0000256" key="1">
    <source>
        <dbReference type="ARBA" id="ARBA00023015"/>
    </source>
</evidence>
<keyword evidence="7" id="KW-1185">Reference proteome</keyword>
<evidence type="ECO:0000259" key="5">
    <source>
        <dbReference type="PROSITE" id="PS51005"/>
    </source>
</evidence>
<keyword evidence="3" id="KW-0804">Transcription</keyword>
<evidence type="ECO:0000313" key="6">
    <source>
        <dbReference type="EMBL" id="CAK9174912.1"/>
    </source>
</evidence>
<proteinExistence type="predicted"/>
<evidence type="ECO:0000256" key="4">
    <source>
        <dbReference type="ARBA" id="ARBA00023242"/>
    </source>
</evidence>
<gene>
    <name evidence="6" type="ORF">ILEXP_LOCUS44691</name>
</gene>
<dbReference type="InterPro" id="IPR036093">
    <property type="entry name" value="NAC_dom_sf"/>
</dbReference>
<accession>A0ABC8U595</accession>
<dbReference type="GO" id="GO:0003677">
    <property type="term" value="F:DNA binding"/>
    <property type="evidence" value="ECO:0007669"/>
    <property type="project" value="UniProtKB-KW"/>
</dbReference>
<dbReference type="Proteomes" id="UP001642360">
    <property type="component" value="Unassembled WGS sequence"/>
</dbReference>
<feature type="domain" description="NAC" evidence="5">
    <location>
        <begin position="1"/>
        <end position="50"/>
    </location>
</feature>
<dbReference type="Gene3D" id="2.170.150.80">
    <property type="entry name" value="NAC domain"/>
    <property type="match status" value="1"/>
</dbReference>
<name>A0ABC8U595_9AQUA</name>
<sequence>MVFYRGRVPGGRKTEWKMNEYKSIAGEASSSASATPKLRQELSLCRVYLKSTILKTFDRRLLGVMTDEATFHRPHQLNKASTFHQNPPMMVIRTSSTENKSTGDDANPSQVMENDIMNLDVPLDNDFLWDWDYLNWF</sequence>
<reference evidence="6 7" key="1">
    <citation type="submission" date="2024-02" db="EMBL/GenBank/DDBJ databases">
        <authorList>
            <person name="Vignale AGUSTIN F."/>
            <person name="Sosa J E."/>
            <person name="Modenutti C."/>
        </authorList>
    </citation>
    <scope>NUCLEOTIDE SEQUENCE [LARGE SCALE GENOMIC DNA]</scope>
</reference>
<evidence type="ECO:0000313" key="7">
    <source>
        <dbReference type="Proteomes" id="UP001642360"/>
    </source>
</evidence>
<keyword evidence="1" id="KW-0805">Transcription regulation</keyword>
<dbReference type="SUPFAM" id="SSF101941">
    <property type="entry name" value="NAC domain"/>
    <property type="match status" value="1"/>
</dbReference>
<evidence type="ECO:0000256" key="3">
    <source>
        <dbReference type="ARBA" id="ARBA00023163"/>
    </source>
</evidence>
<dbReference type="PROSITE" id="PS51005">
    <property type="entry name" value="NAC"/>
    <property type="match status" value="1"/>
</dbReference>
<keyword evidence="4" id="KW-0539">Nucleus</keyword>
<dbReference type="AlphaFoldDB" id="A0ABC8U595"/>